<proteinExistence type="predicted"/>
<organism evidence="1 2">
    <name type="scientific">Insulibacter thermoxylanivorax</name>
    <dbReference type="NCBI Taxonomy" id="2749268"/>
    <lineage>
        <taxon>Bacteria</taxon>
        <taxon>Bacillati</taxon>
        <taxon>Bacillota</taxon>
        <taxon>Bacilli</taxon>
        <taxon>Bacillales</taxon>
        <taxon>Paenibacillaceae</taxon>
        <taxon>Insulibacter</taxon>
    </lineage>
</organism>
<accession>A0A916VGP4</accession>
<sequence>MIVPEGPVLTLPRKASSEMSWCPYRKPTQAGRKRILRRAEQLSLRNSAK</sequence>
<dbReference type="AlphaFoldDB" id="A0A916VGP4"/>
<comment type="caution">
    <text evidence="1">The sequence shown here is derived from an EMBL/GenBank/DDBJ whole genome shotgun (WGS) entry which is preliminary data.</text>
</comment>
<evidence type="ECO:0000313" key="2">
    <source>
        <dbReference type="Proteomes" id="UP000654993"/>
    </source>
</evidence>
<dbReference type="EMBL" id="BMAQ01000037">
    <property type="protein sequence ID" value="GFR39203.1"/>
    <property type="molecule type" value="Genomic_DNA"/>
</dbReference>
<reference evidence="1" key="2">
    <citation type="journal article" date="2021" name="Data Brief">
        <title>Draft genome sequence data of the facultative, thermophilic, xylanolytic bacterium Paenibacillus sp. strain DA-C8.</title>
        <authorList>
            <person name="Chhe C."/>
            <person name="Uke A."/>
            <person name="Baramee S."/>
            <person name="Ungkulpasvich U."/>
            <person name="Tachaapaikoon C."/>
            <person name="Pason P."/>
            <person name="Waeonukul R."/>
            <person name="Ratanakhanokchai K."/>
            <person name="Kosugi A."/>
        </authorList>
    </citation>
    <scope>NUCLEOTIDE SEQUENCE</scope>
    <source>
        <strain evidence="1">DA-C8</strain>
    </source>
</reference>
<reference evidence="1" key="1">
    <citation type="submission" date="2020-08" db="EMBL/GenBank/DDBJ databases">
        <authorList>
            <person name="Uke A."/>
            <person name="Chhe C."/>
            <person name="Baramee S."/>
            <person name="Kosugi A."/>
        </authorList>
    </citation>
    <scope>NUCLEOTIDE SEQUENCE</scope>
    <source>
        <strain evidence="1">DA-C8</strain>
    </source>
</reference>
<protein>
    <submittedName>
        <fullName evidence="1">Uncharacterized protein</fullName>
    </submittedName>
</protein>
<evidence type="ECO:0000313" key="1">
    <source>
        <dbReference type="EMBL" id="GFR39203.1"/>
    </source>
</evidence>
<gene>
    <name evidence="1" type="ORF">PRECH8_24990</name>
</gene>
<name>A0A916VGP4_9BACL</name>
<keyword evidence="2" id="KW-1185">Reference proteome</keyword>
<dbReference type="Proteomes" id="UP000654993">
    <property type="component" value="Unassembled WGS sequence"/>
</dbReference>